<dbReference type="Proteomes" id="UP000077428">
    <property type="component" value="Unassembled WGS sequence"/>
</dbReference>
<dbReference type="Pfam" id="PF09373">
    <property type="entry name" value="PMBR"/>
    <property type="match status" value="1"/>
</dbReference>
<dbReference type="PATRIC" id="fig|66851.6.peg.508"/>
<dbReference type="SUPFAM" id="SSF54001">
    <property type="entry name" value="Cysteine proteinases"/>
    <property type="match status" value="1"/>
</dbReference>
<evidence type="ECO:0000313" key="2">
    <source>
        <dbReference type="EMBL" id="KZX13535.1"/>
    </source>
</evidence>
<keyword evidence="3" id="KW-1185">Reference proteome</keyword>
<dbReference type="InterPro" id="IPR038765">
    <property type="entry name" value="Papain-like_cys_pep_sf"/>
</dbReference>
<reference evidence="3" key="1">
    <citation type="journal article" date="2016" name="Genome Announc.">
        <title>Draft Genome Sequences of Methanobrevibacter curvatus DSM11111, Methanobrevibacter cuticularis DSM11139, Methanobrevibacter filiformis DSM11501, and Methanobrevibacter oralis DSM7256.</title>
        <authorList>
            <person name="Poehlein A."/>
            <person name="Seedorf H."/>
        </authorList>
    </citation>
    <scope>NUCLEOTIDE SEQUENCE [LARGE SCALE GENOMIC DNA]</scope>
    <source>
        <strain evidence="3">DSM 7256 / JCM 30027 / ZR</strain>
    </source>
</reference>
<accession>A0A162FIG4</accession>
<dbReference type="Pfam" id="PF01841">
    <property type="entry name" value="Transglut_core"/>
    <property type="match status" value="1"/>
</dbReference>
<dbReference type="Gene3D" id="3.10.620.30">
    <property type="match status" value="1"/>
</dbReference>
<dbReference type="Gene3D" id="2.60.40.10">
    <property type="entry name" value="Immunoglobulins"/>
    <property type="match status" value="3"/>
</dbReference>
<dbReference type="PANTHER" id="PTHR33490">
    <property type="entry name" value="BLR5614 PROTEIN-RELATED"/>
    <property type="match status" value="1"/>
</dbReference>
<dbReference type="AlphaFoldDB" id="A0A162FIG4"/>
<dbReference type="InterPro" id="IPR013783">
    <property type="entry name" value="Ig-like_fold"/>
</dbReference>
<sequence>MKKRTYLLIFIVLTIFLSISAISANDENDTDLFSENLTDNSSDVSTNDDEVLEDFNDTLKSFDDEVLSNSSNTNTTLEVLNTNIYYGSDYNIILKDSNGTGISNQKIIIKIDTKNYEATTNSNGMASVKLYINPAFYTVQIFYEGNTNYTSVNLSSYVKVLPTIISNNINKYYKGSSKYIATFLTTQGKTLTNTYVKIKINGKTYTIKTNNKGIASLAINLRPGTYFAYAYDPITGYSLKNTVKVLSTVSASDISKVYRDGKKFSAKFLKSNGKALANKYIRFKINGKTYKVKTNNKGVAGLKLNTLKKGTYKIISYNKDGLTKTNKVIVIKKSSTKLTTNSYVFLKADSKYIKVKLLNKFGYAPPSGKIIKFKINGKTYNKKTNSKGIATLKLPNLANGAYTVKYNFKGNNYYYSSSASNKVIILSNKNSALSVKSTTTFGHGAGTQFKVALTANNIPIEKRTVIIKVNGNSYKKITDSKGIVSLPINLAIGNYTVDYSFNGESKINPASGSTNITVKERNPNFIIWKSGTSVYEGAHTFKVLLMDNSSKVLSGKSVKLIVNSKTYFATTSSNGYASFYVILDSGNFSANIQFAGDNSYAPSSNITKLIVKSKYIAVNLSDIISGAKSLKNYYAKYNKLPSEVVAGKCSYKVAEFLYLMSKAIDNLGKSKTTPVTAIKVANPTFPSGNTINSKNLSKTNYLTLAKNVENYIKSNGRAPNYASSSVGNIIYQELANSFSKILDYYATNNKLPNYVTINYKMQYSNNIITLAKQLTSGLTSNKAKANALFVWVRDNIDYSFYYNTVKGASKTLITKSGNCCDQAQLLVALARSAGLSARFATGYCTFTSGNTYGHVWVQIYVNGAWHALDTTSSRNTYNKINNWNTASYTPRGIYNTLPY</sequence>
<dbReference type="PANTHER" id="PTHR33490:SF3">
    <property type="entry name" value="CONSERVED INTEGRAL MEMBRANE PROTEIN"/>
    <property type="match status" value="1"/>
</dbReference>
<evidence type="ECO:0000259" key="1">
    <source>
        <dbReference type="SMART" id="SM00460"/>
    </source>
</evidence>
<feature type="domain" description="Transglutaminase-like" evidence="1">
    <location>
        <begin position="811"/>
        <end position="872"/>
    </location>
</feature>
<proteinExistence type="predicted"/>
<dbReference type="InterPro" id="IPR018975">
    <property type="entry name" value="Pseudomurein-binding_repeat"/>
</dbReference>
<dbReference type="EMBL" id="LWMU01000048">
    <property type="protein sequence ID" value="KZX13535.1"/>
    <property type="molecule type" value="Genomic_DNA"/>
</dbReference>
<dbReference type="SMART" id="SM00460">
    <property type="entry name" value="TGc"/>
    <property type="match status" value="1"/>
</dbReference>
<evidence type="ECO:0000313" key="3">
    <source>
        <dbReference type="Proteomes" id="UP000077428"/>
    </source>
</evidence>
<gene>
    <name evidence="2" type="ORF">MBORA_04430</name>
</gene>
<comment type="caution">
    <text evidence="2">The sequence shown here is derived from an EMBL/GenBank/DDBJ whole genome shotgun (WGS) entry which is preliminary data.</text>
</comment>
<dbReference type="InterPro" id="IPR002931">
    <property type="entry name" value="Transglutaminase-like"/>
</dbReference>
<name>A0A162FIG4_METOA</name>
<protein>
    <submittedName>
        <fullName evidence="2">Transglutaminase-like superfamily protein</fullName>
    </submittedName>
</protein>
<organism evidence="2 3">
    <name type="scientific">Methanobrevibacter oralis</name>
    <dbReference type="NCBI Taxonomy" id="66851"/>
    <lineage>
        <taxon>Archaea</taxon>
        <taxon>Methanobacteriati</taxon>
        <taxon>Methanobacteriota</taxon>
        <taxon>Methanomada group</taxon>
        <taxon>Methanobacteria</taxon>
        <taxon>Methanobacteriales</taxon>
        <taxon>Methanobacteriaceae</taxon>
        <taxon>Methanobrevibacter</taxon>
    </lineage>
</organism>